<feature type="compositionally biased region" description="Low complexity" evidence="2">
    <location>
        <begin position="86"/>
        <end position="95"/>
    </location>
</feature>
<feature type="compositionally biased region" description="Acidic residues" evidence="2">
    <location>
        <begin position="1"/>
        <end position="13"/>
    </location>
</feature>
<organism evidence="3 4">
    <name type="scientific">Hordeum vulgare subsp. vulgare</name>
    <name type="common">Domesticated barley</name>
    <dbReference type="NCBI Taxonomy" id="112509"/>
    <lineage>
        <taxon>Eukaryota</taxon>
        <taxon>Viridiplantae</taxon>
        <taxon>Streptophyta</taxon>
        <taxon>Embryophyta</taxon>
        <taxon>Tracheophyta</taxon>
        <taxon>Spermatophyta</taxon>
        <taxon>Magnoliopsida</taxon>
        <taxon>Liliopsida</taxon>
        <taxon>Poales</taxon>
        <taxon>Poaceae</taxon>
        <taxon>BOP clade</taxon>
        <taxon>Pooideae</taxon>
        <taxon>Triticodae</taxon>
        <taxon>Triticeae</taxon>
        <taxon>Hordeinae</taxon>
        <taxon>Hordeum</taxon>
    </lineage>
</organism>
<protein>
    <submittedName>
        <fullName evidence="3">Uncharacterized protein</fullName>
    </submittedName>
</protein>
<reference evidence="3" key="3">
    <citation type="submission" date="2022-01" db="UniProtKB">
        <authorList>
            <consortium name="EnsemblPlants"/>
        </authorList>
    </citation>
    <scope>IDENTIFICATION</scope>
    <source>
        <strain evidence="3">subsp. vulgare</strain>
    </source>
</reference>
<feature type="region of interest" description="Disordered" evidence="2">
    <location>
        <begin position="1"/>
        <end position="109"/>
    </location>
</feature>
<feature type="coiled-coil region" evidence="1">
    <location>
        <begin position="286"/>
        <end position="320"/>
    </location>
</feature>
<dbReference type="Gramene" id="HORVU.MOREX.r3.3HG0259020.1">
    <property type="protein sequence ID" value="HORVU.MOREX.r3.3HG0259020.1"/>
    <property type="gene ID" value="HORVU.MOREX.r3.3HG0259020"/>
</dbReference>
<keyword evidence="4" id="KW-1185">Reference proteome</keyword>
<evidence type="ECO:0000313" key="4">
    <source>
        <dbReference type="Proteomes" id="UP000011116"/>
    </source>
</evidence>
<dbReference type="SMR" id="A0A8I6WRF1"/>
<evidence type="ECO:0000313" key="3">
    <source>
        <dbReference type="EnsemblPlants" id="HORVU.MOREX.r3.3HG0259020.1"/>
    </source>
</evidence>
<dbReference type="Proteomes" id="UP000011116">
    <property type="component" value="Chromosome 3H"/>
</dbReference>
<accession>A0A8I6WRF1</accession>
<sequence>MEEETEEEEEESEEHSSSPSPAERRTKHRHDPAISPAPPVDPNARSVKRTRGYSAEPVDQPSKVAKPSGSKPQKAFPRMRIVVPVASAAATSSTSLPRQGDDPMDTNDAATSQEVGFPSEVIHLDDDDQRGSEPALAPVPGVIQPAASPAMSVPPTETVAFTAEPTGAELRMPRELEMPRAPSAMPCPSTVHYDARRLPEDQVGAAKDAMVQVELMVGEAKGAYDSIASLYKKILELRDDIRKTYEVGSAYTALMAEKTQLAADLEVAANDMAGMKKALAEREISLEKSRETNKALLAELENMKKERSEWVGQLKSMNARCKAQGKYVGDWAKKMVALLGDFCQDVEAETAEIEPAFGQPNIPLGDEANRDIFRLNSRLNKVGPFVGRLREVVSRIDKELWPEDDSRNEIEGLMTRQEYVPSRVQAWKKSAARCGADVALSLVRVHCKEAREDKLKTLQVANSKKLRFEDIMETFLDTATRIADGIDLDTFVEPASPGDA</sequence>
<reference evidence="4" key="1">
    <citation type="journal article" date="2012" name="Nature">
        <title>A physical, genetic and functional sequence assembly of the barley genome.</title>
        <authorList>
            <consortium name="The International Barley Genome Sequencing Consortium"/>
            <person name="Mayer K.F."/>
            <person name="Waugh R."/>
            <person name="Brown J.W."/>
            <person name="Schulman A."/>
            <person name="Langridge P."/>
            <person name="Platzer M."/>
            <person name="Fincher G.B."/>
            <person name="Muehlbauer G.J."/>
            <person name="Sato K."/>
            <person name="Close T.J."/>
            <person name="Wise R.P."/>
            <person name="Stein N."/>
        </authorList>
    </citation>
    <scope>NUCLEOTIDE SEQUENCE [LARGE SCALE GENOMIC DNA]</scope>
    <source>
        <strain evidence="4">cv. Morex</strain>
    </source>
</reference>
<evidence type="ECO:0000256" key="1">
    <source>
        <dbReference type="SAM" id="Coils"/>
    </source>
</evidence>
<reference evidence="3" key="2">
    <citation type="submission" date="2020-10" db="EMBL/GenBank/DDBJ databases">
        <authorList>
            <person name="Scholz U."/>
            <person name="Mascher M."/>
            <person name="Fiebig A."/>
        </authorList>
    </citation>
    <scope>NUCLEOTIDE SEQUENCE [LARGE SCALE GENOMIC DNA]</scope>
    <source>
        <strain evidence="3">cv. Morex</strain>
    </source>
</reference>
<dbReference type="EnsemblPlants" id="HORVU.MOREX.r3.3HG0259020.1">
    <property type="protein sequence ID" value="HORVU.MOREX.r3.3HG0259020.1"/>
    <property type="gene ID" value="HORVU.MOREX.r3.3HG0259020"/>
</dbReference>
<proteinExistence type="predicted"/>
<name>A0A8I6WRF1_HORVV</name>
<keyword evidence="1" id="KW-0175">Coiled coil</keyword>
<evidence type="ECO:0000256" key="2">
    <source>
        <dbReference type="SAM" id="MobiDB-lite"/>
    </source>
</evidence>
<dbReference type="AlphaFoldDB" id="A0A8I6WRF1"/>